<accession>A0A345RIU8</accession>
<dbReference type="AlphaFoldDB" id="A0A345RIU8"/>
<name>A0A345RIU8_9PSED</name>
<dbReference type="Proteomes" id="UP000253720">
    <property type="component" value="Chromosome"/>
</dbReference>
<gene>
    <name evidence="1" type="ORF">DLD99_01575</name>
</gene>
<reference evidence="1 2" key="1">
    <citation type="submission" date="2018-05" db="EMBL/GenBank/DDBJ databases">
        <title>Complete genome sequence of Pseudomonas kribbensis 46-2(T).</title>
        <authorList>
            <person name="Jeong H."/>
            <person name="Lee S.-G."/>
            <person name="Rha E."/>
            <person name="Kim H."/>
        </authorList>
    </citation>
    <scope>NUCLEOTIDE SEQUENCE [LARGE SCALE GENOMIC DNA]</scope>
    <source>
        <strain evidence="1 2">46-2</strain>
    </source>
</reference>
<keyword evidence="2" id="KW-1185">Reference proteome</keyword>
<evidence type="ECO:0000313" key="2">
    <source>
        <dbReference type="Proteomes" id="UP000253720"/>
    </source>
</evidence>
<organism evidence="1 2">
    <name type="scientific">Pseudomonas kribbensis</name>
    <dbReference type="NCBI Taxonomy" id="1628086"/>
    <lineage>
        <taxon>Bacteria</taxon>
        <taxon>Pseudomonadati</taxon>
        <taxon>Pseudomonadota</taxon>
        <taxon>Gammaproteobacteria</taxon>
        <taxon>Pseudomonadales</taxon>
        <taxon>Pseudomonadaceae</taxon>
        <taxon>Pseudomonas</taxon>
    </lineage>
</organism>
<sequence>MTHETIAQQSRIRPAMASKRLDLPSICDICGFARSTRRHQSCSKLRQQRKTEEWAALMAEKAAARATREKRYAR</sequence>
<proteinExistence type="predicted"/>
<protein>
    <submittedName>
        <fullName evidence="1">Uncharacterized protein</fullName>
    </submittedName>
</protein>
<dbReference type="EMBL" id="CP029608">
    <property type="protein sequence ID" value="AXI59214.1"/>
    <property type="molecule type" value="Genomic_DNA"/>
</dbReference>
<evidence type="ECO:0000313" key="1">
    <source>
        <dbReference type="EMBL" id="AXI59214.1"/>
    </source>
</evidence>
<dbReference type="KEGG" id="pke:DLD99_01575"/>